<sequence>MGYQRAHGDMDLFIKVSLSAFSKYGLGRLFDTPHATHIHGLEVLSASKFLETAGNGKLASLLRTQSIFVRGSLLSSEPSNCNSHVDAINSCFRREVDPGASLPKQGFPDLAANGEVRYLGVIDILDSPESCYGICFAHAECTALDSVARILSADSFSLTQIPSSEPGPCAKGTSGGTGVDWHFVATARVSYDMGVAPHGFNTELYVVRGAVLIFFEGRGGDLSAVDYEVRSLGSFSGRLTDADTVCGLLMMSGDRFILRSGIPCMVVTLEPSVLSGSYFYSTSTMDYSLWCSFHTFFRPTSVGHNPVPCVAAIQYQMLLYWHSVFAQPPENLLSNPRGDVFWRHVPDITRIDGLVQLFSLFVAVNLGALMDGPRYIGSDVADNTYGFLRKSQALEADIIRNLESCVSITAMDRKTTVKLTDLWDSFFVQQNVDSVLSFLAQDLDNRQPVFEAVDTVRRGGSYVFGEELELSLHASQCYTMEWCLYRHLSSSYMIELRYCSNQSDGI</sequence>
<reference evidence="1 2" key="1">
    <citation type="submission" date="2024-01" db="EMBL/GenBank/DDBJ databases">
        <title>A draft genome for a cacao thread blight-causing isolate of Paramarasmius palmivorus.</title>
        <authorList>
            <person name="Baruah I.K."/>
            <person name="Bukari Y."/>
            <person name="Amoako-Attah I."/>
            <person name="Meinhardt L.W."/>
            <person name="Bailey B.A."/>
            <person name="Cohen S.P."/>
        </authorList>
    </citation>
    <scope>NUCLEOTIDE SEQUENCE [LARGE SCALE GENOMIC DNA]</scope>
    <source>
        <strain evidence="1 2">GH-12</strain>
    </source>
</reference>
<dbReference type="Proteomes" id="UP001383192">
    <property type="component" value="Unassembled WGS sequence"/>
</dbReference>
<comment type="caution">
    <text evidence="1">The sequence shown here is derived from an EMBL/GenBank/DDBJ whole genome shotgun (WGS) entry which is preliminary data.</text>
</comment>
<proteinExistence type="predicted"/>
<organism evidence="1 2">
    <name type="scientific">Paramarasmius palmivorus</name>
    <dbReference type="NCBI Taxonomy" id="297713"/>
    <lineage>
        <taxon>Eukaryota</taxon>
        <taxon>Fungi</taxon>
        <taxon>Dikarya</taxon>
        <taxon>Basidiomycota</taxon>
        <taxon>Agaricomycotina</taxon>
        <taxon>Agaricomycetes</taxon>
        <taxon>Agaricomycetidae</taxon>
        <taxon>Agaricales</taxon>
        <taxon>Marasmiineae</taxon>
        <taxon>Marasmiaceae</taxon>
        <taxon>Paramarasmius</taxon>
    </lineage>
</organism>
<accession>A0AAW0B5E2</accession>
<evidence type="ECO:0000313" key="2">
    <source>
        <dbReference type="Proteomes" id="UP001383192"/>
    </source>
</evidence>
<evidence type="ECO:0000313" key="1">
    <source>
        <dbReference type="EMBL" id="KAK7021328.1"/>
    </source>
</evidence>
<name>A0AAW0B5E2_9AGAR</name>
<dbReference type="EMBL" id="JAYKXP010000172">
    <property type="protein sequence ID" value="KAK7021328.1"/>
    <property type="molecule type" value="Genomic_DNA"/>
</dbReference>
<gene>
    <name evidence="1" type="ORF">VNI00_017430</name>
</gene>
<dbReference type="AlphaFoldDB" id="A0AAW0B5E2"/>
<keyword evidence="2" id="KW-1185">Reference proteome</keyword>
<protein>
    <submittedName>
        <fullName evidence="1">Uncharacterized protein</fullName>
    </submittedName>
</protein>